<keyword evidence="6 8" id="KW-0472">Membrane</keyword>
<dbReference type="InterPro" id="IPR011701">
    <property type="entry name" value="MFS"/>
</dbReference>
<keyword evidence="3" id="KW-0997">Cell inner membrane</keyword>
<comment type="caution">
    <text evidence="10">The sequence shown here is derived from an EMBL/GenBank/DDBJ whole genome shotgun (WGS) entry which is preliminary data.</text>
</comment>
<dbReference type="SUPFAM" id="SSF103473">
    <property type="entry name" value="MFS general substrate transporter"/>
    <property type="match status" value="1"/>
</dbReference>
<name>A0AA90N8Z8_9ACTN</name>
<feature type="transmembrane region" description="Helical" evidence="8">
    <location>
        <begin position="359"/>
        <end position="378"/>
    </location>
</feature>
<proteinExistence type="predicted"/>
<dbReference type="Gene3D" id="1.20.1250.20">
    <property type="entry name" value="MFS general substrate transporter like domains"/>
    <property type="match status" value="1"/>
</dbReference>
<evidence type="ECO:0000256" key="4">
    <source>
        <dbReference type="ARBA" id="ARBA00022692"/>
    </source>
</evidence>
<feature type="transmembrane region" description="Helical" evidence="8">
    <location>
        <begin position="94"/>
        <end position="112"/>
    </location>
</feature>
<evidence type="ECO:0000256" key="6">
    <source>
        <dbReference type="ARBA" id="ARBA00023136"/>
    </source>
</evidence>
<evidence type="ECO:0000256" key="8">
    <source>
        <dbReference type="SAM" id="Phobius"/>
    </source>
</evidence>
<feature type="transmembrane region" description="Helical" evidence="8">
    <location>
        <begin position="429"/>
        <end position="452"/>
    </location>
</feature>
<feature type="transmembrane region" description="Helical" evidence="8">
    <location>
        <begin position="64"/>
        <end position="82"/>
    </location>
</feature>
<comment type="subcellular location">
    <subcellularLocation>
        <location evidence="1">Cell inner membrane</location>
        <topology evidence="1">Multi-pass membrane protein</topology>
    </subcellularLocation>
</comment>
<dbReference type="AlphaFoldDB" id="A0AA90N8Z8"/>
<feature type="transmembrane region" description="Helical" evidence="8">
    <location>
        <begin position="24"/>
        <end position="44"/>
    </location>
</feature>
<dbReference type="PANTHER" id="PTHR23501:SF191">
    <property type="entry name" value="VACUOLAR BASIC AMINO ACID TRANSPORTER 4"/>
    <property type="match status" value="1"/>
</dbReference>
<feature type="transmembrane region" description="Helical" evidence="8">
    <location>
        <begin position="287"/>
        <end position="310"/>
    </location>
</feature>
<feature type="transmembrane region" description="Helical" evidence="8">
    <location>
        <begin position="330"/>
        <end position="352"/>
    </location>
</feature>
<feature type="transmembrane region" description="Helical" evidence="8">
    <location>
        <begin position="486"/>
        <end position="512"/>
    </location>
</feature>
<feature type="transmembrane region" description="Helical" evidence="8">
    <location>
        <begin position="398"/>
        <end position="417"/>
    </location>
</feature>
<dbReference type="InterPro" id="IPR036259">
    <property type="entry name" value="MFS_trans_sf"/>
</dbReference>
<dbReference type="Proteomes" id="UP001178281">
    <property type="component" value="Unassembled WGS sequence"/>
</dbReference>
<reference evidence="10" key="1">
    <citation type="submission" date="2023-08" db="EMBL/GenBank/DDBJ databases">
        <title>The draft genome of Tsukamurella strandjordii strain 050030.</title>
        <authorList>
            <person name="Zhao F."/>
            <person name="Feng Y."/>
            <person name="Zong Z."/>
        </authorList>
    </citation>
    <scope>NUCLEOTIDE SEQUENCE</scope>
    <source>
        <strain evidence="10">050030</strain>
    </source>
</reference>
<dbReference type="Pfam" id="PF07690">
    <property type="entry name" value="MFS_1"/>
    <property type="match status" value="1"/>
</dbReference>
<feature type="transmembrane region" description="Helical" evidence="8">
    <location>
        <begin position="152"/>
        <end position="178"/>
    </location>
</feature>
<sequence length="533" mass="54764">MTQAPAATSPGTVSDPGPVRGRGVAIGAAGVAVLLGALDTYVVVSVLEDIMRSLEIPINRIQQATPIITCYLLGYIAAMPLLGRLSDKFGRRLVLQASLALFIVGSIITAMAETVPVILAGRIVQGVASGALLPVTLALAADLWAARRRAAVLGWVGAAQELGSVLGPVAGVGVVALVHDKFTSVPAADAWRVVFWVQVPLALLAMVLIQLSVPKRSALEPQRVDVVGGLLLAVALGLSVLGLYNPEPDGSSVLPPNGVWLLTGAAIAFVAFIVWEKYASTKLIDTAGMRVVPFLASCAASICAGAALMVTLVDVEIYARMVLEREGIDAVLTLVRFLIALPVGALIGGVLATRIGDRVVSVVGLLIAAGGYLLVENWPRDVLSAHYFGTLPVLDTSLAIAGLGLGLVIGPLSSAALRAVSLSQAGIASALLVVARMSGMLIGVAALTVFGLHRLTAIQSTMPTPSAQGGFAERIKAIAGQMQDAYAIMFGEVFGITAAICVVGAVFAAFVAGGSHESEEVPADDDEELVPSS</sequence>
<keyword evidence="2" id="KW-0813">Transport</keyword>
<evidence type="ECO:0000256" key="2">
    <source>
        <dbReference type="ARBA" id="ARBA00022448"/>
    </source>
</evidence>
<dbReference type="InterPro" id="IPR020846">
    <property type="entry name" value="MFS_dom"/>
</dbReference>
<dbReference type="GO" id="GO:0022857">
    <property type="term" value="F:transmembrane transporter activity"/>
    <property type="evidence" value="ECO:0007669"/>
    <property type="project" value="InterPro"/>
</dbReference>
<feature type="transmembrane region" description="Helical" evidence="8">
    <location>
        <begin position="118"/>
        <end position="140"/>
    </location>
</feature>
<feature type="transmembrane region" description="Helical" evidence="8">
    <location>
        <begin position="257"/>
        <end position="275"/>
    </location>
</feature>
<protein>
    <recommendedName>
        <fullName evidence="7">MFS-type drug efflux transporter P55</fullName>
    </recommendedName>
</protein>
<dbReference type="InterPro" id="IPR005829">
    <property type="entry name" value="Sugar_transporter_CS"/>
</dbReference>
<keyword evidence="4 8" id="KW-0812">Transmembrane</keyword>
<keyword evidence="3" id="KW-1003">Cell membrane</keyword>
<feature type="transmembrane region" description="Helical" evidence="8">
    <location>
        <begin position="190"/>
        <end position="212"/>
    </location>
</feature>
<gene>
    <name evidence="10" type="ORF">Q7X28_04040</name>
</gene>
<dbReference type="RefSeq" id="WP_304941243.1">
    <property type="nucleotide sequence ID" value="NZ_BAAAII010000011.1"/>
</dbReference>
<keyword evidence="5 8" id="KW-1133">Transmembrane helix</keyword>
<evidence type="ECO:0000313" key="11">
    <source>
        <dbReference type="Proteomes" id="UP001178281"/>
    </source>
</evidence>
<evidence type="ECO:0000256" key="7">
    <source>
        <dbReference type="ARBA" id="ARBA00044273"/>
    </source>
</evidence>
<dbReference type="PANTHER" id="PTHR23501">
    <property type="entry name" value="MAJOR FACILITATOR SUPERFAMILY"/>
    <property type="match status" value="1"/>
</dbReference>
<organism evidence="10 11">
    <name type="scientific">Tsukamurella strandjordii</name>
    <dbReference type="NCBI Taxonomy" id="147577"/>
    <lineage>
        <taxon>Bacteria</taxon>
        <taxon>Bacillati</taxon>
        <taxon>Actinomycetota</taxon>
        <taxon>Actinomycetes</taxon>
        <taxon>Mycobacteriales</taxon>
        <taxon>Tsukamurellaceae</taxon>
        <taxon>Tsukamurella</taxon>
    </lineage>
</organism>
<evidence type="ECO:0000259" key="9">
    <source>
        <dbReference type="PROSITE" id="PS50850"/>
    </source>
</evidence>
<feature type="transmembrane region" description="Helical" evidence="8">
    <location>
        <begin position="224"/>
        <end position="245"/>
    </location>
</feature>
<dbReference type="EMBL" id="JAUTIX010000001">
    <property type="protein sequence ID" value="MDP0397090.1"/>
    <property type="molecule type" value="Genomic_DNA"/>
</dbReference>
<dbReference type="PROSITE" id="PS00216">
    <property type="entry name" value="SUGAR_TRANSPORT_1"/>
    <property type="match status" value="1"/>
</dbReference>
<keyword evidence="11" id="KW-1185">Reference proteome</keyword>
<evidence type="ECO:0000313" key="10">
    <source>
        <dbReference type="EMBL" id="MDP0397090.1"/>
    </source>
</evidence>
<evidence type="ECO:0000256" key="1">
    <source>
        <dbReference type="ARBA" id="ARBA00004429"/>
    </source>
</evidence>
<accession>A0AA90N8Z8</accession>
<dbReference type="PROSITE" id="PS50850">
    <property type="entry name" value="MFS"/>
    <property type="match status" value="1"/>
</dbReference>
<dbReference type="CDD" id="cd17321">
    <property type="entry name" value="MFS_MMR_MDR_like"/>
    <property type="match status" value="1"/>
</dbReference>
<feature type="domain" description="Major facilitator superfamily (MFS) profile" evidence="9">
    <location>
        <begin position="25"/>
        <end position="516"/>
    </location>
</feature>
<evidence type="ECO:0000256" key="3">
    <source>
        <dbReference type="ARBA" id="ARBA00022519"/>
    </source>
</evidence>
<evidence type="ECO:0000256" key="5">
    <source>
        <dbReference type="ARBA" id="ARBA00022989"/>
    </source>
</evidence>
<dbReference type="GO" id="GO:0005886">
    <property type="term" value="C:plasma membrane"/>
    <property type="evidence" value="ECO:0007669"/>
    <property type="project" value="UniProtKB-SubCell"/>
</dbReference>